<evidence type="ECO:0000313" key="2">
    <source>
        <dbReference type="Proteomes" id="UP000290289"/>
    </source>
</evidence>
<gene>
    <name evidence="1" type="ORF">DVH24_031778</name>
</gene>
<comment type="caution">
    <text evidence="1">The sequence shown here is derived from an EMBL/GenBank/DDBJ whole genome shotgun (WGS) entry which is preliminary data.</text>
</comment>
<reference evidence="1 2" key="1">
    <citation type="submission" date="2018-10" db="EMBL/GenBank/DDBJ databases">
        <title>A high-quality apple genome assembly.</title>
        <authorList>
            <person name="Hu J."/>
        </authorList>
    </citation>
    <scope>NUCLEOTIDE SEQUENCE [LARGE SCALE GENOMIC DNA]</scope>
    <source>
        <strain evidence="2">cv. HFTH1</strain>
        <tissue evidence="1">Young leaf</tissue>
    </source>
</reference>
<name>A0A498J7N7_MALDO</name>
<evidence type="ECO:0000313" key="1">
    <source>
        <dbReference type="EMBL" id="RXH89421.1"/>
    </source>
</evidence>
<dbReference type="Proteomes" id="UP000290289">
    <property type="component" value="Chromosome 9"/>
</dbReference>
<keyword evidence="2" id="KW-1185">Reference proteome</keyword>
<accession>A0A498J7N7</accession>
<protein>
    <submittedName>
        <fullName evidence="1">Uncharacterized protein</fullName>
    </submittedName>
</protein>
<organism evidence="1 2">
    <name type="scientific">Malus domestica</name>
    <name type="common">Apple</name>
    <name type="synonym">Pyrus malus</name>
    <dbReference type="NCBI Taxonomy" id="3750"/>
    <lineage>
        <taxon>Eukaryota</taxon>
        <taxon>Viridiplantae</taxon>
        <taxon>Streptophyta</taxon>
        <taxon>Embryophyta</taxon>
        <taxon>Tracheophyta</taxon>
        <taxon>Spermatophyta</taxon>
        <taxon>Magnoliopsida</taxon>
        <taxon>eudicotyledons</taxon>
        <taxon>Gunneridae</taxon>
        <taxon>Pentapetalae</taxon>
        <taxon>rosids</taxon>
        <taxon>fabids</taxon>
        <taxon>Rosales</taxon>
        <taxon>Rosaceae</taxon>
        <taxon>Amygdaloideae</taxon>
        <taxon>Maleae</taxon>
        <taxon>Malus</taxon>
    </lineage>
</organism>
<dbReference type="EMBL" id="RDQH01000335">
    <property type="protein sequence ID" value="RXH89421.1"/>
    <property type="molecule type" value="Genomic_DNA"/>
</dbReference>
<dbReference type="AlphaFoldDB" id="A0A498J7N7"/>
<proteinExistence type="predicted"/>
<sequence>MTKKKDTKQPAYACNDTIGYLKVMLLSKPSLMSLEKFRVKFDLRTMKNMIESQAITLKITRLNS</sequence>